<accession>A0A815ASK6</accession>
<dbReference type="SUPFAM" id="SSF52200">
    <property type="entry name" value="Toll/Interleukin receptor TIR domain"/>
    <property type="match status" value="1"/>
</dbReference>
<dbReference type="SUPFAM" id="SSF47769">
    <property type="entry name" value="SAM/Pointed domain"/>
    <property type="match status" value="1"/>
</dbReference>
<name>A0A815ASK6_9BILA</name>
<evidence type="ECO:0000313" key="3">
    <source>
        <dbReference type="EMBL" id="CAF1261370.1"/>
    </source>
</evidence>
<dbReference type="InterPro" id="IPR035897">
    <property type="entry name" value="Toll_tir_struct_dom_sf"/>
</dbReference>
<dbReference type="Gene3D" id="3.40.50.10140">
    <property type="entry name" value="Toll/interleukin-1 receptor homology (TIR) domain"/>
    <property type="match status" value="1"/>
</dbReference>
<dbReference type="OrthoDB" id="9978456at2759"/>
<evidence type="ECO:0000313" key="5">
    <source>
        <dbReference type="Proteomes" id="UP000663829"/>
    </source>
</evidence>
<dbReference type="Proteomes" id="UP000663829">
    <property type="component" value="Unassembled WGS sequence"/>
</dbReference>
<proteinExistence type="predicted"/>
<gene>
    <name evidence="3" type="ORF">GPM918_LOCUS26621</name>
    <name evidence="4" type="ORF">SRO942_LOCUS26807</name>
</gene>
<dbReference type="InterPro" id="IPR011989">
    <property type="entry name" value="ARM-like"/>
</dbReference>
<evidence type="ECO:0000313" key="4">
    <source>
        <dbReference type="EMBL" id="CAF4039272.1"/>
    </source>
</evidence>
<sequence>LVQHDQIKSELVKQNAIPLLVRCTMDTRFDIIKVQQRALEILWAMTFNEEAANILKDDQNFMANVKSLQMSNEIGVKKAADGIIWILVQEVEFMREKAEEEIIDAQSITPSLYKYDIMISYSHTDKDLCYKIQEHLVKDKFRVWLDRDNLYGSQMQEMANAIENSEFIFICTSHAYKQSAYCQSEAHYAYERRCQLIPLKVIEKYRPDGWLGFILSGKVYIDFSKTDFDNAYQRLMSEIDRYRNQETTKQDSDHHLSHGNPTTETSENKPLNIASKEKTSSYDTIRLEQWTVENVVDFLNEMELDAMIPLCESMDGRQLYEMYKLCKSNSDSMYQSLKSELNELQNKTLPIRVYVRFLDTLRKYVPITNDAQSVICNVM</sequence>
<dbReference type="Proteomes" id="UP000681722">
    <property type="component" value="Unassembled WGS sequence"/>
</dbReference>
<evidence type="ECO:0000259" key="2">
    <source>
        <dbReference type="Pfam" id="PF13676"/>
    </source>
</evidence>
<dbReference type="PANTHER" id="PTHR46270:SF2">
    <property type="entry name" value="TIR DOMAIN-CONTAINING PROTEIN"/>
    <property type="match status" value="1"/>
</dbReference>
<dbReference type="Pfam" id="PF13676">
    <property type="entry name" value="TIR_2"/>
    <property type="match status" value="1"/>
</dbReference>
<feature type="compositionally biased region" description="Polar residues" evidence="1">
    <location>
        <begin position="259"/>
        <end position="269"/>
    </location>
</feature>
<feature type="non-terminal residue" evidence="3">
    <location>
        <position position="1"/>
    </location>
</feature>
<feature type="compositionally biased region" description="Basic and acidic residues" evidence="1">
    <location>
        <begin position="245"/>
        <end position="256"/>
    </location>
</feature>
<protein>
    <recommendedName>
        <fullName evidence="2">TIR domain-containing protein</fullName>
    </recommendedName>
</protein>
<dbReference type="InterPro" id="IPR000157">
    <property type="entry name" value="TIR_dom"/>
</dbReference>
<dbReference type="PANTHER" id="PTHR46270">
    <property type="entry name" value="ARMADILLO-TYPE FOLD-RELATED"/>
    <property type="match status" value="1"/>
</dbReference>
<dbReference type="InterPro" id="IPR016024">
    <property type="entry name" value="ARM-type_fold"/>
</dbReference>
<dbReference type="SUPFAM" id="SSF48371">
    <property type="entry name" value="ARM repeat"/>
    <property type="match status" value="1"/>
</dbReference>
<dbReference type="EMBL" id="CAJNOQ010010800">
    <property type="protein sequence ID" value="CAF1261370.1"/>
    <property type="molecule type" value="Genomic_DNA"/>
</dbReference>
<dbReference type="GO" id="GO:0007165">
    <property type="term" value="P:signal transduction"/>
    <property type="evidence" value="ECO:0007669"/>
    <property type="project" value="InterPro"/>
</dbReference>
<dbReference type="InterPro" id="IPR013761">
    <property type="entry name" value="SAM/pointed_sf"/>
</dbReference>
<keyword evidence="5" id="KW-1185">Reference proteome</keyword>
<feature type="region of interest" description="Disordered" evidence="1">
    <location>
        <begin position="245"/>
        <end position="275"/>
    </location>
</feature>
<dbReference type="Gene3D" id="1.25.10.10">
    <property type="entry name" value="Leucine-rich Repeat Variant"/>
    <property type="match status" value="1"/>
</dbReference>
<evidence type="ECO:0000256" key="1">
    <source>
        <dbReference type="SAM" id="MobiDB-lite"/>
    </source>
</evidence>
<feature type="domain" description="TIR" evidence="2">
    <location>
        <begin position="117"/>
        <end position="235"/>
    </location>
</feature>
<organism evidence="3 5">
    <name type="scientific">Didymodactylos carnosus</name>
    <dbReference type="NCBI Taxonomy" id="1234261"/>
    <lineage>
        <taxon>Eukaryota</taxon>
        <taxon>Metazoa</taxon>
        <taxon>Spiralia</taxon>
        <taxon>Gnathifera</taxon>
        <taxon>Rotifera</taxon>
        <taxon>Eurotatoria</taxon>
        <taxon>Bdelloidea</taxon>
        <taxon>Philodinida</taxon>
        <taxon>Philodinidae</taxon>
        <taxon>Didymodactylos</taxon>
    </lineage>
</organism>
<dbReference type="EMBL" id="CAJOBC010018855">
    <property type="protein sequence ID" value="CAF4039272.1"/>
    <property type="molecule type" value="Genomic_DNA"/>
</dbReference>
<dbReference type="AlphaFoldDB" id="A0A815ASK6"/>
<reference evidence="3" key="1">
    <citation type="submission" date="2021-02" db="EMBL/GenBank/DDBJ databases">
        <authorList>
            <person name="Nowell W R."/>
        </authorList>
    </citation>
    <scope>NUCLEOTIDE SEQUENCE</scope>
</reference>
<comment type="caution">
    <text evidence="3">The sequence shown here is derived from an EMBL/GenBank/DDBJ whole genome shotgun (WGS) entry which is preliminary data.</text>
</comment>